<reference evidence="1" key="1">
    <citation type="submission" date="2021-12" db="EMBL/GenBank/DDBJ databases">
        <title>Comparative genomics, transcriptomics and evolutionary studies reveal genomic signatures of adaptation to plant cell wall in hemibiotrophic fungi.</title>
        <authorList>
            <consortium name="DOE Joint Genome Institute"/>
            <person name="Baroncelli R."/>
            <person name="Diaz J.F."/>
            <person name="Benocci T."/>
            <person name="Peng M."/>
            <person name="Battaglia E."/>
            <person name="Haridas S."/>
            <person name="Andreopoulos W."/>
            <person name="Labutti K."/>
            <person name="Pangilinan J."/>
            <person name="Floch G.L."/>
            <person name="Makela M.R."/>
            <person name="Henrissat B."/>
            <person name="Grigoriev I.V."/>
            <person name="Crouch J.A."/>
            <person name="De Vries R.P."/>
            <person name="Sukno S.A."/>
            <person name="Thon M.R."/>
        </authorList>
    </citation>
    <scope>NUCLEOTIDE SEQUENCE</scope>
    <source>
        <strain evidence="1">CBS 112980</strain>
    </source>
</reference>
<protein>
    <submittedName>
        <fullName evidence="1">Uncharacterized protein</fullName>
    </submittedName>
</protein>
<proteinExistence type="predicted"/>
<dbReference type="Proteomes" id="UP001244207">
    <property type="component" value="Unassembled WGS sequence"/>
</dbReference>
<dbReference type="EMBL" id="JAHMHS010000095">
    <property type="protein sequence ID" value="KAK1719470.1"/>
    <property type="molecule type" value="Genomic_DNA"/>
</dbReference>
<evidence type="ECO:0000313" key="2">
    <source>
        <dbReference type="Proteomes" id="UP001244207"/>
    </source>
</evidence>
<sequence>MPPAPAPPSASVLLPLHLRPAPTRKSGGRHVPHVPMNKPLFPNELPTPSGNLTTAPAEARERNLNQVVSRQASAIVGWSCLCSSEFLSLNVGSSPGTTDGDIKSIEAITLAIAGSQDEIGPGCRVHSIEGNVVSWTTWYFIWVANINGVELLIPVSRGNAYTLI</sequence>
<gene>
    <name evidence="1" type="ORF">BDZ83DRAFT_654761</name>
</gene>
<dbReference type="GeneID" id="85394645"/>
<dbReference type="RefSeq" id="XP_060361554.1">
    <property type="nucleotide sequence ID" value="XM_060510746.1"/>
</dbReference>
<name>A0AAD8XBF6_GLOAC</name>
<keyword evidence="2" id="KW-1185">Reference proteome</keyword>
<dbReference type="AlphaFoldDB" id="A0AAD8XBF6"/>
<comment type="caution">
    <text evidence="1">The sequence shown here is derived from an EMBL/GenBank/DDBJ whole genome shotgun (WGS) entry which is preliminary data.</text>
</comment>
<organism evidence="1 2">
    <name type="scientific">Glomerella acutata</name>
    <name type="common">Colletotrichum acutatum</name>
    <dbReference type="NCBI Taxonomy" id="27357"/>
    <lineage>
        <taxon>Eukaryota</taxon>
        <taxon>Fungi</taxon>
        <taxon>Dikarya</taxon>
        <taxon>Ascomycota</taxon>
        <taxon>Pezizomycotina</taxon>
        <taxon>Sordariomycetes</taxon>
        <taxon>Hypocreomycetidae</taxon>
        <taxon>Glomerellales</taxon>
        <taxon>Glomerellaceae</taxon>
        <taxon>Colletotrichum</taxon>
        <taxon>Colletotrichum acutatum species complex</taxon>
    </lineage>
</organism>
<evidence type="ECO:0000313" key="1">
    <source>
        <dbReference type="EMBL" id="KAK1719470.1"/>
    </source>
</evidence>
<accession>A0AAD8XBF6</accession>